<dbReference type="PROSITE" id="PS50046">
    <property type="entry name" value="PHYTOCHROME_2"/>
    <property type="match status" value="1"/>
</dbReference>
<evidence type="ECO:0000256" key="5">
    <source>
        <dbReference type="ARBA" id="ARBA00022606"/>
    </source>
</evidence>
<evidence type="ECO:0000256" key="3">
    <source>
        <dbReference type="ARBA" id="ARBA00012438"/>
    </source>
</evidence>
<dbReference type="EC" id="2.7.13.3" evidence="3"/>
<dbReference type="InterPro" id="IPR013654">
    <property type="entry name" value="PAS_2"/>
</dbReference>
<comment type="caution">
    <text evidence="12">The sequence shown here is derived from an EMBL/GenBank/DDBJ whole genome shotgun (WGS) entry which is preliminary data.</text>
</comment>
<keyword evidence="5" id="KW-0716">Sensory transduction</keyword>
<dbReference type="Gene3D" id="3.30.450.20">
    <property type="entry name" value="PAS domain"/>
    <property type="match status" value="1"/>
</dbReference>
<dbReference type="InterPro" id="IPR003594">
    <property type="entry name" value="HATPase_dom"/>
</dbReference>
<dbReference type="InterPro" id="IPR003018">
    <property type="entry name" value="GAF"/>
</dbReference>
<dbReference type="Pfam" id="PF00512">
    <property type="entry name" value="HisKA"/>
    <property type="match status" value="1"/>
</dbReference>
<keyword evidence="6" id="KW-0808">Transferase</keyword>
<dbReference type="PANTHER" id="PTHR42878">
    <property type="entry name" value="TWO-COMPONENT HISTIDINE KINASE"/>
    <property type="match status" value="1"/>
</dbReference>
<evidence type="ECO:0000259" key="11">
    <source>
        <dbReference type="PROSITE" id="PS50109"/>
    </source>
</evidence>
<dbReference type="SMART" id="SM00387">
    <property type="entry name" value="HATPase_c"/>
    <property type="match status" value="1"/>
</dbReference>
<protein>
    <recommendedName>
        <fullName evidence="3">histidine kinase</fullName>
        <ecNumber evidence="3">2.7.13.3</ecNumber>
    </recommendedName>
</protein>
<evidence type="ECO:0000256" key="1">
    <source>
        <dbReference type="ARBA" id="ARBA00000085"/>
    </source>
</evidence>
<evidence type="ECO:0000313" key="13">
    <source>
        <dbReference type="Proteomes" id="UP001168528"/>
    </source>
</evidence>
<dbReference type="Proteomes" id="UP001168528">
    <property type="component" value="Unassembled WGS sequence"/>
</dbReference>
<comment type="catalytic activity">
    <reaction evidence="1">
        <text>ATP + protein L-histidine = ADP + protein N-phospho-L-histidine.</text>
        <dbReference type="EC" id="2.7.13.3"/>
    </reaction>
</comment>
<keyword evidence="4" id="KW-0600">Photoreceptor protein</keyword>
<dbReference type="SUPFAM" id="SSF47384">
    <property type="entry name" value="Homodimeric domain of signal transducing histidine kinase"/>
    <property type="match status" value="1"/>
</dbReference>
<dbReference type="SMART" id="SM00065">
    <property type="entry name" value="GAF"/>
    <property type="match status" value="1"/>
</dbReference>
<dbReference type="Gene3D" id="3.30.565.10">
    <property type="entry name" value="Histidine kinase-like ATPase, C-terminal domain"/>
    <property type="match status" value="1"/>
</dbReference>
<evidence type="ECO:0000256" key="2">
    <source>
        <dbReference type="ARBA" id="ARBA00006402"/>
    </source>
</evidence>
<dbReference type="InterPro" id="IPR029016">
    <property type="entry name" value="GAF-like_dom_sf"/>
</dbReference>
<keyword evidence="12" id="KW-0067">ATP-binding</keyword>
<evidence type="ECO:0000313" key="12">
    <source>
        <dbReference type="EMBL" id="MDO1451411.1"/>
    </source>
</evidence>
<dbReference type="PRINTS" id="PR01033">
    <property type="entry name" value="PHYTOCHROME"/>
</dbReference>
<dbReference type="SUPFAM" id="SSF55874">
    <property type="entry name" value="ATPase domain of HSP90 chaperone/DNA topoisomerase II/histidine kinase"/>
    <property type="match status" value="1"/>
</dbReference>
<dbReference type="SUPFAM" id="SSF55781">
    <property type="entry name" value="GAF domain-like"/>
    <property type="match status" value="2"/>
</dbReference>
<dbReference type="InterPro" id="IPR013515">
    <property type="entry name" value="Phytochrome_cen-reg"/>
</dbReference>
<dbReference type="Pfam" id="PF00360">
    <property type="entry name" value="PHY"/>
    <property type="match status" value="1"/>
</dbReference>
<evidence type="ECO:0000256" key="9">
    <source>
        <dbReference type="ARBA" id="ARBA00023170"/>
    </source>
</evidence>
<dbReference type="GO" id="GO:0005524">
    <property type="term" value="F:ATP binding"/>
    <property type="evidence" value="ECO:0007669"/>
    <property type="project" value="UniProtKB-KW"/>
</dbReference>
<dbReference type="InterPro" id="IPR016132">
    <property type="entry name" value="Phyto_chromo_attachment"/>
</dbReference>
<evidence type="ECO:0000256" key="6">
    <source>
        <dbReference type="ARBA" id="ARBA00022679"/>
    </source>
</evidence>
<dbReference type="SUPFAM" id="SSF55785">
    <property type="entry name" value="PYP-like sensor domain (PAS domain)"/>
    <property type="match status" value="1"/>
</dbReference>
<proteinExistence type="inferred from homology"/>
<dbReference type="RefSeq" id="WP_302042209.1">
    <property type="nucleotide sequence ID" value="NZ_JAUKPO010000058.1"/>
</dbReference>
<dbReference type="InterPro" id="IPR050351">
    <property type="entry name" value="BphY/WalK/GraS-like"/>
</dbReference>
<dbReference type="SMART" id="SM00388">
    <property type="entry name" value="HisKA"/>
    <property type="match status" value="1"/>
</dbReference>
<dbReference type="InterPro" id="IPR043150">
    <property type="entry name" value="Phytochrome_PHY_sf"/>
</dbReference>
<evidence type="ECO:0000259" key="10">
    <source>
        <dbReference type="PROSITE" id="PS50046"/>
    </source>
</evidence>
<dbReference type="Gene3D" id="3.30.450.270">
    <property type="match status" value="1"/>
</dbReference>
<dbReference type="InterPro" id="IPR003661">
    <property type="entry name" value="HisK_dim/P_dom"/>
</dbReference>
<evidence type="ECO:0000256" key="7">
    <source>
        <dbReference type="ARBA" id="ARBA00022777"/>
    </source>
</evidence>
<keyword evidence="13" id="KW-1185">Reference proteome</keyword>
<organism evidence="12 13">
    <name type="scientific">Rhodocytophaga aerolata</name>
    <dbReference type="NCBI Taxonomy" id="455078"/>
    <lineage>
        <taxon>Bacteria</taxon>
        <taxon>Pseudomonadati</taxon>
        <taxon>Bacteroidota</taxon>
        <taxon>Cytophagia</taxon>
        <taxon>Cytophagales</taxon>
        <taxon>Rhodocytophagaceae</taxon>
        <taxon>Rhodocytophaga</taxon>
    </lineage>
</organism>
<dbReference type="PANTHER" id="PTHR42878:SF15">
    <property type="entry name" value="BACTERIOPHYTOCHROME"/>
    <property type="match status" value="1"/>
</dbReference>
<dbReference type="InterPro" id="IPR036890">
    <property type="entry name" value="HATPase_C_sf"/>
</dbReference>
<keyword evidence="7" id="KW-0418">Kinase</keyword>
<dbReference type="PROSITE" id="PS50109">
    <property type="entry name" value="HIS_KIN"/>
    <property type="match status" value="1"/>
</dbReference>
<dbReference type="Pfam" id="PF02518">
    <property type="entry name" value="HATPase_c"/>
    <property type="match status" value="1"/>
</dbReference>
<evidence type="ECO:0000256" key="4">
    <source>
        <dbReference type="ARBA" id="ARBA00022543"/>
    </source>
</evidence>
<keyword evidence="12" id="KW-0547">Nucleotide-binding</keyword>
<dbReference type="InterPro" id="IPR036097">
    <property type="entry name" value="HisK_dim/P_sf"/>
</dbReference>
<sequence length="758" mass="85982">MNTNFSFQQPLTLDNCDREPIHIPGLIQPHGFLLVVTVGDWKIVQASANTSVHLSMAAEQLIGQPIMSILGEKFAYTLTRFVASENPGYAVRREIKQVDLSSRKYQAIIHLHPPLCILEFEALTEEADIDFSYLNGMLSHMQQAATLLEFCQTAAAQIRLLTGFDRVMVYRFDEAYNGEVIAEARGNELEPFLGLHYPSTDIPRQARELYEKNWIRYIRDVAYTPVPVVPVENPFTNQPLDMSFAVLRSVSPIHIEYLKNMGVGASMSISVLKEGKLWGLFACHHYGPHTVSYQMRNTCEFLGRTFSIMLLEKEKLEEAAYHLRIRSVQNKLLEQMSHQENSLQGLLGEETSVMDLFDVGGAALCVDGAYHLLGNTPEIEEIKSLTSWLSAHSYQDVFYTHTLSSLNPDAQAYQDKASGLLAITLSKVQQEYLLWFRPEAVQTVTWAGNPAKVAEISEDGLRLSPRKSFQAWVQQVKGTALLWHPVEIRVVTELRNTIIDMILKIAGELKLRADLLMRLNNELEQSNNELDSFAYIASHDLKEPLRGIHNYSRFLLEDYTDKLDESGRSKLQTLVRLSTRMDELLDSLLHFSRVGRLDLNLKPTDLNQLLEEVLEELHLRIEQTAAKINIQPHFPVVDCDPIRVKEVFINLLTNALKYNDKPAKWIEIGWIETPPKTLVSPALPAAYTFYVRDNGIGIAAKHFENVFKIFKRLHTQDKFGGGTGAGLTIVRKIIERHNGKIWLDSVPGEGTTFYFTLT</sequence>
<feature type="domain" description="Phytochrome chromophore attachment site" evidence="10">
    <location>
        <begin position="146"/>
        <end position="304"/>
    </location>
</feature>
<dbReference type="Gene3D" id="3.30.450.40">
    <property type="match status" value="1"/>
</dbReference>
<keyword evidence="9" id="KW-0675">Receptor</keyword>
<evidence type="ECO:0000256" key="8">
    <source>
        <dbReference type="ARBA" id="ARBA00022991"/>
    </source>
</evidence>
<dbReference type="InterPro" id="IPR001294">
    <property type="entry name" value="Phytochrome"/>
</dbReference>
<dbReference type="Pfam" id="PF01590">
    <property type="entry name" value="GAF"/>
    <property type="match status" value="1"/>
</dbReference>
<dbReference type="InterPro" id="IPR005467">
    <property type="entry name" value="His_kinase_dom"/>
</dbReference>
<dbReference type="CDD" id="cd00082">
    <property type="entry name" value="HisKA"/>
    <property type="match status" value="1"/>
</dbReference>
<gene>
    <name evidence="12" type="ORF">Q0590_34370</name>
</gene>
<reference evidence="12" key="1">
    <citation type="submission" date="2023-07" db="EMBL/GenBank/DDBJ databases">
        <title>The genome sequence of Rhodocytophaga aerolata KACC 12507.</title>
        <authorList>
            <person name="Zhang X."/>
        </authorList>
    </citation>
    <scope>NUCLEOTIDE SEQUENCE</scope>
    <source>
        <strain evidence="12">KACC 12507</strain>
    </source>
</reference>
<feature type="domain" description="Histidine kinase" evidence="11">
    <location>
        <begin position="536"/>
        <end position="758"/>
    </location>
</feature>
<dbReference type="Pfam" id="PF08446">
    <property type="entry name" value="PAS_2"/>
    <property type="match status" value="1"/>
</dbReference>
<name>A0ABT8RH31_9BACT</name>
<dbReference type="Gene3D" id="1.10.287.130">
    <property type="match status" value="1"/>
</dbReference>
<comment type="similarity">
    <text evidence="2">In the N-terminal section; belongs to the phytochrome family.</text>
</comment>
<keyword evidence="8" id="KW-0157">Chromophore</keyword>
<accession>A0ABT8RH31</accession>
<dbReference type="EMBL" id="JAUKPO010000058">
    <property type="protein sequence ID" value="MDO1451411.1"/>
    <property type="molecule type" value="Genomic_DNA"/>
</dbReference>
<dbReference type="InterPro" id="IPR035965">
    <property type="entry name" value="PAS-like_dom_sf"/>
</dbReference>